<proteinExistence type="predicted"/>
<protein>
    <submittedName>
        <fullName evidence="2">Uncharacterized protein</fullName>
    </submittedName>
</protein>
<organism evidence="2 3">
    <name type="scientific">Mycolicibacterium grossiae</name>
    <dbReference type="NCBI Taxonomy" id="1552759"/>
    <lineage>
        <taxon>Bacteria</taxon>
        <taxon>Bacillati</taxon>
        <taxon>Actinomycetota</taxon>
        <taxon>Actinomycetes</taxon>
        <taxon>Mycobacteriales</taxon>
        <taxon>Mycobacteriaceae</taxon>
        <taxon>Mycolicibacterium</taxon>
    </lineage>
</organism>
<feature type="region of interest" description="Disordered" evidence="1">
    <location>
        <begin position="77"/>
        <end position="107"/>
    </location>
</feature>
<dbReference type="EMBL" id="MCHX01000038">
    <property type="protein sequence ID" value="OFJ52565.1"/>
    <property type="molecule type" value="Genomic_DNA"/>
</dbReference>
<dbReference type="OrthoDB" id="9846223at2"/>
<keyword evidence="3" id="KW-1185">Reference proteome</keyword>
<gene>
    <name evidence="2" type="ORF">BEL07_17120</name>
</gene>
<reference evidence="2 3" key="1">
    <citation type="submission" date="2016-09" db="EMBL/GenBank/DDBJ databases">
        <title>genome sequence of Mycobacterium sp. 739 SCH.</title>
        <authorList>
            <person name="Greninger A.L."/>
            <person name="Qin X."/>
            <person name="Jerome K."/>
            <person name="Vora S."/>
            <person name="Quinn K."/>
        </authorList>
    </citation>
    <scope>NUCLEOTIDE SEQUENCE [LARGE SCALE GENOMIC DNA]</scope>
    <source>
        <strain evidence="2 3">SCH</strain>
    </source>
</reference>
<evidence type="ECO:0000256" key="1">
    <source>
        <dbReference type="SAM" id="MobiDB-lite"/>
    </source>
</evidence>
<dbReference type="Proteomes" id="UP000178953">
    <property type="component" value="Unassembled WGS sequence"/>
</dbReference>
<dbReference type="AlphaFoldDB" id="A0A1E8Q202"/>
<sequence length="107" mass="11743">MTLFTVEAITKPVYDESGWLPLRRITDLVPGTILLEDGDEPMLVIPVVASSPTRAALFVEGILKLVEVEFVSGAIRLADDEEDDEPPVLSPEAEREHTWAESVSLTP</sequence>
<dbReference type="RefSeq" id="WP_070354314.1">
    <property type="nucleotide sequence ID" value="NZ_CP043474.1"/>
</dbReference>
<accession>A0A1E8Q202</accession>
<comment type="caution">
    <text evidence="2">The sequence shown here is derived from an EMBL/GenBank/DDBJ whole genome shotgun (WGS) entry which is preliminary data.</text>
</comment>
<evidence type="ECO:0000313" key="2">
    <source>
        <dbReference type="EMBL" id="OFJ52565.1"/>
    </source>
</evidence>
<evidence type="ECO:0000313" key="3">
    <source>
        <dbReference type="Proteomes" id="UP000178953"/>
    </source>
</evidence>
<name>A0A1E8Q202_9MYCO</name>